<dbReference type="Proteomes" id="UP000525923">
    <property type="component" value="Unassembled WGS sequence"/>
</dbReference>
<dbReference type="EMBL" id="JACHHE010000006">
    <property type="protein sequence ID" value="MBB5181008.1"/>
    <property type="molecule type" value="Genomic_DNA"/>
</dbReference>
<dbReference type="RefSeq" id="WP_135501042.1">
    <property type="nucleotide sequence ID" value="NZ_JACHHE010000006.1"/>
</dbReference>
<dbReference type="SUPFAM" id="SSF55031">
    <property type="entry name" value="Bacterial exopeptidase dimerisation domain"/>
    <property type="match status" value="1"/>
</dbReference>
<dbReference type="InterPro" id="IPR036264">
    <property type="entry name" value="Bact_exopeptidase_dim_dom"/>
</dbReference>
<dbReference type="InterPro" id="IPR011650">
    <property type="entry name" value="Peptidase_M20_dimer"/>
</dbReference>
<dbReference type="AlphaFoldDB" id="A0A7W8CUZ0"/>
<dbReference type="OrthoDB" id="9792335at2"/>
<comment type="caution">
    <text evidence="4">The sequence shown here is derived from an EMBL/GenBank/DDBJ whole genome shotgun (WGS) entry which is preliminary data.</text>
</comment>
<sequence>MDKMVIAPEVTEAFEKLKKFEAVEKGLAFIEHDHERTVKEQIELTEIPAPPFKEQQRAEEFMRRLQELQLEDVQMDEEGNVFGVRRGSENGPKIFVSAHLDTVFPEGTDTTVHQKDGVLHAPGIGDDTRGLAELLAVVRAMNEVGIVTSGDILFGGTVGEEGAGDLRGVKAFFAEHDDIDGFVSLDGEGDNHIIYKATGSFRYTITYKGPGGHSFAAFGTPSATHALGRAIAAIADLETPSEPKTTFSVGEVTGGTSVNAIAQEASMSVDLRSNDKGELEKLEQRFLAIVKKAAADENERWKDARLSVDIHRFGHRAPASQDADSPIVQIAAAAVKAIGKEPDLGVPSSTDSNHPMSLNIPSVTMGLGGKFGGAHTLEEWHNPENGHLAIQKSFLAILGMSGIPGVIEPLLKK</sequence>
<dbReference type="GO" id="GO:0016787">
    <property type="term" value="F:hydrolase activity"/>
    <property type="evidence" value="ECO:0007669"/>
    <property type="project" value="UniProtKB-KW"/>
</dbReference>
<evidence type="ECO:0000313" key="5">
    <source>
        <dbReference type="Proteomes" id="UP000525923"/>
    </source>
</evidence>
<keyword evidence="2" id="KW-0378">Hydrolase</keyword>
<feature type="domain" description="Peptidase M20 dimerisation" evidence="3">
    <location>
        <begin position="198"/>
        <end position="296"/>
    </location>
</feature>
<gene>
    <name evidence="4" type="ORF">HNQ44_002453</name>
</gene>
<name>A0A7W8CUZ0_9BACL</name>
<reference evidence="4 5" key="1">
    <citation type="submission" date="2020-08" db="EMBL/GenBank/DDBJ databases">
        <title>Genomic Encyclopedia of Type Strains, Phase IV (KMG-IV): sequencing the most valuable type-strain genomes for metagenomic binning, comparative biology and taxonomic classification.</title>
        <authorList>
            <person name="Goeker M."/>
        </authorList>
    </citation>
    <scope>NUCLEOTIDE SEQUENCE [LARGE SCALE GENOMIC DNA]</scope>
    <source>
        <strain evidence="4 5">DSM 15895</strain>
    </source>
</reference>
<dbReference type="Pfam" id="PF01546">
    <property type="entry name" value="Peptidase_M20"/>
    <property type="match status" value="1"/>
</dbReference>
<keyword evidence="1" id="KW-0479">Metal-binding</keyword>
<organism evidence="4 5">
    <name type="scientific">Planococcus koreensis</name>
    <dbReference type="NCBI Taxonomy" id="112331"/>
    <lineage>
        <taxon>Bacteria</taxon>
        <taxon>Bacillati</taxon>
        <taxon>Bacillota</taxon>
        <taxon>Bacilli</taxon>
        <taxon>Bacillales</taxon>
        <taxon>Caryophanaceae</taxon>
        <taxon>Planococcus</taxon>
    </lineage>
</organism>
<dbReference type="GO" id="GO:0046872">
    <property type="term" value="F:metal ion binding"/>
    <property type="evidence" value="ECO:0007669"/>
    <property type="project" value="UniProtKB-KW"/>
</dbReference>
<proteinExistence type="predicted"/>
<evidence type="ECO:0000256" key="2">
    <source>
        <dbReference type="ARBA" id="ARBA00022801"/>
    </source>
</evidence>
<evidence type="ECO:0000313" key="4">
    <source>
        <dbReference type="EMBL" id="MBB5181008.1"/>
    </source>
</evidence>
<dbReference type="PANTHER" id="PTHR43808:SF17">
    <property type="entry name" value="PEPTIDASE M20"/>
    <property type="match status" value="1"/>
</dbReference>
<dbReference type="Pfam" id="PF07687">
    <property type="entry name" value="M20_dimer"/>
    <property type="match status" value="1"/>
</dbReference>
<dbReference type="Gene3D" id="3.40.630.10">
    <property type="entry name" value="Zn peptidases"/>
    <property type="match status" value="1"/>
</dbReference>
<accession>A0A7W8CUZ0</accession>
<dbReference type="Gene3D" id="3.30.70.360">
    <property type="match status" value="1"/>
</dbReference>
<dbReference type="SUPFAM" id="SSF53187">
    <property type="entry name" value="Zn-dependent exopeptidases"/>
    <property type="match status" value="1"/>
</dbReference>
<dbReference type="InterPro" id="IPR002933">
    <property type="entry name" value="Peptidase_M20"/>
</dbReference>
<dbReference type="PANTHER" id="PTHR43808">
    <property type="entry name" value="ACETYLORNITHINE DEACETYLASE"/>
    <property type="match status" value="1"/>
</dbReference>
<evidence type="ECO:0000259" key="3">
    <source>
        <dbReference type="Pfam" id="PF07687"/>
    </source>
</evidence>
<protein>
    <submittedName>
        <fullName evidence="4">Acetylornithine deacetylase/succinyl-diaminopimelate desuccinylase-like protein</fullName>
    </submittedName>
</protein>
<evidence type="ECO:0000256" key="1">
    <source>
        <dbReference type="ARBA" id="ARBA00022723"/>
    </source>
</evidence>
<dbReference type="InterPro" id="IPR050072">
    <property type="entry name" value="Peptidase_M20A"/>
</dbReference>
<keyword evidence="5" id="KW-1185">Reference proteome</keyword>